<dbReference type="InterPro" id="IPR036397">
    <property type="entry name" value="RNaseH_sf"/>
</dbReference>
<comment type="caution">
    <text evidence="2">The sequence shown here is derived from an EMBL/GenBank/DDBJ whole genome shotgun (WGS) entry which is preliminary data.</text>
</comment>
<evidence type="ECO:0000313" key="3">
    <source>
        <dbReference type="Proteomes" id="UP000598820"/>
    </source>
</evidence>
<keyword evidence="3" id="KW-1185">Reference proteome</keyword>
<accession>A0A926XVA8</accession>
<reference evidence="2" key="1">
    <citation type="submission" date="2020-09" db="EMBL/GenBank/DDBJ databases">
        <authorList>
            <person name="Kim M.K."/>
        </authorList>
    </citation>
    <scope>NUCLEOTIDE SEQUENCE</scope>
    <source>
        <strain evidence="2">BT702</strain>
    </source>
</reference>
<evidence type="ECO:0000313" key="2">
    <source>
        <dbReference type="EMBL" id="MBD2700510.1"/>
    </source>
</evidence>
<feature type="non-terminal residue" evidence="2">
    <location>
        <position position="1"/>
    </location>
</feature>
<dbReference type="Pfam" id="PF13358">
    <property type="entry name" value="DDE_3"/>
    <property type="match status" value="1"/>
</dbReference>
<dbReference type="AlphaFoldDB" id="A0A926XVA8"/>
<dbReference type="Proteomes" id="UP000598820">
    <property type="component" value="Unassembled WGS sequence"/>
</dbReference>
<gene>
    <name evidence="2" type="ORF">IC229_07685</name>
</gene>
<organism evidence="2 3">
    <name type="scientific">Spirosoma profusum</name>
    <dbReference type="NCBI Taxonomy" id="2771354"/>
    <lineage>
        <taxon>Bacteria</taxon>
        <taxon>Pseudomonadati</taxon>
        <taxon>Bacteroidota</taxon>
        <taxon>Cytophagia</taxon>
        <taxon>Cytophagales</taxon>
        <taxon>Cytophagaceae</taxon>
        <taxon>Spirosoma</taxon>
    </lineage>
</organism>
<feature type="domain" description="Tc1-like transposase DDE" evidence="1">
    <location>
        <begin position="5"/>
        <end position="120"/>
    </location>
</feature>
<dbReference type="RefSeq" id="WP_190886361.1">
    <property type="nucleotide sequence ID" value="NZ_JACWZY010000004.1"/>
</dbReference>
<dbReference type="GO" id="GO:0003676">
    <property type="term" value="F:nucleic acid binding"/>
    <property type="evidence" value="ECO:0007669"/>
    <property type="project" value="InterPro"/>
</dbReference>
<dbReference type="InterPro" id="IPR038717">
    <property type="entry name" value="Tc1-like_DDE_dom"/>
</dbReference>
<name>A0A926XVA8_9BACT</name>
<dbReference type="Gene3D" id="3.30.420.10">
    <property type="entry name" value="Ribonuclease H-like superfamily/Ribonuclease H"/>
    <property type="match status" value="1"/>
</dbReference>
<protein>
    <submittedName>
        <fullName evidence="2">Transposase</fullName>
    </submittedName>
</protein>
<proteinExistence type="predicted"/>
<evidence type="ECO:0000259" key="1">
    <source>
        <dbReference type="Pfam" id="PF13358"/>
    </source>
</evidence>
<sequence>PVSLPAQRGQGFTVAGFLTLENRLQAYSYSGPTTAQAFIHFVDDWIRQCPPQGKPVLVLDNVSFHRSAEVMARQKHWATQQVYLQYLPAYGSELNLIEILWHRLKHEWLRLADYASSQSLRKAVERILSQVGQEYTINFA</sequence>
<dbReference type="EMBL" id="JACWZY010000004">
    <property type="protein sequence ID" value="MBD2700510.1"/>
    <property type="molecule type" value="Genomic_DNA"/>
</dbReference>